<dbReference type="Proteomes" id="UP000198649">
    <property type="component" value="Unassembled WGS sequence"/>
</dbReference>
<keyword evidence="2" id="KW-0808">Transferase</keyword>
<dbReference type="InterPro" id="IPR016181">
    <property type="entry name" value="Acyl_CoA_acyltransferase"/>
</dbReference>
<dbReference type="Gene3D" id="3.40.630.30">
    <property type="match status" value="1"/>
</dbReference>
<evidence type="ECO:0000259" key="1">
    <source>
        <dbReference type="PROSITE" id="PS51186"/>
    </source>
</evidence>
<sequence length="175" mass="18434">MAHTAELAADELAAVRALMEGAFDDFTDHDWSHALGGMHALVVGGAAGDDVLAQGSLVMRRLLVAGRSLRCGYVEAVATAPTHRRAGHASMVMTALEGLAPAYDLLALSSSEVAEAFYRGRGWQPWRGPSSVMTPHGTEATPDEDGAILVLAPGPDLGLDLDAPITCDWRDGDVW</sequence>
<proteinExistence type="predicted"/>
<dbReference type="PROSITE" id="PS51186">
    <property type="entry name" value="GNAT"/>
    <property type="match status" value="1"/>
</dbReference>
<dbReference type="STRING" id="1005945.SAMN05216561_102179"/>
<protein>
    <submittedName>
        <fullName evidence="2">Aminoglycoside 2'-N-acetyltransferase I</fullName>
    </submittedName>
</protein>
<dbReference type="SUPFAM" id="SSF55729">
    <property type="entry name" value="Acyl-CoA N-acyltransferases (Nat)"/>
    <property type="match status" value="1"/>
</dbReference>
<evidence type="ECO:0000313" key="3">
    <source>
        <dbReference type="Proteomes" id="UP000198649"/>
    </source>
</evidence>
<gene>
    <name evidence="2" type="ORF">SAMN05216561_102179</name>
</gene>
<dbReference type="OrthoDB" id="70281at2"/>
<keyword evidence="3" id="KW-1185">Reference proteome</keyword>
<organism evidence="2 3">
    <name type="scientific">Nocardioides psychrotolerans</name>
    <dbReference type="NCBI Taxonomy" id="1005945"/>
    <lineage>
        <taxon>Bacteria</taxon>
        <taxon>Bacillati</taxon>
        <taxon>Actinomycetota</taxon>
        <taxon>Actinomycetes</taxon>
        <taxon>Propionibacteriales</taxon>
        <taxon>Nocardioidaceae</taxon>
        <taxon>Nocardioides</taxon>
    </lineage>
</organism>
<feature type="domain" description="N-acetyltransferase" evidence="1">
    <location>
        <begin position="2"/>
        <end position="141"/>
    </location>
</feature>
<reference evidence="2 3" key="1">
    <citation type="submission" date="2016-10" db="EMBL/GenBank/DDBJ databases">
        <authorList>
            <person name="de Groot N.N."/>
        </authorList>
    </citation>
    <scope>NUCLEOTIDE SEQUENCE [LARGE SCALE GENOMIC DNA]</scope>
    <source>
        <strain evidence="2 3">CGMCC 1.11156</strain>
    </source>
</reference>
<name>A0A1I3CQT2_9ACTN</name>
<dbReference type="GO" id="GO:0016747">
    <property type="term" value="F:acyltransferase activity, transferring groups other than amino-acyl groups"/>
    <property type="evidence" value="ECO:0007669"/>
    <property type="project" value="InterPro"/>
</dbReference>
<dbReference type="Pfam" id="PF13527">
    <property type="entry name" value="Acetyltransf_9"/>
    <property type="match status" value="1"/>
</dbReference>
<dbReference type="InterPro" id="IPR000182">
    <property type="entry name" value="GNAT_dom"/>
</dbReference>
<evidence type="ECO:0000313" key="2">
    <source>
        <dbReference type="EMBL" id="SFH76890.1"/>
    </source>
</evidence>
<accession>A0A1I3CQT2</accession>
<dbReference type="AlphaFoldDB" id="A0A1I3CQT2"/>
<dbReference type="EMBL" id="FOQG01000002">
    <property type="protein sequence ID" value="SFH76890.1"/>
    <property type="molecule type" value="Genomic_DNA"/>
</dbReference>